<dbReference type="EMBL" id="WEKV01000008">
    <property type="protein sequence ID" value="KAB7786113.1"/>
    <property type="molecule type" value="Genomic_DNA"/>
</dbReference>
<gene>
    <name evidence="1" type="ORF">F8B43_1514</name>
</gene>
<evidence type="ECO:0000313" key="1">
    <source>
        <dbReference type="EMBL" id="KAB7786113.1"/>
    </source>
</evidence>
<accession>A0A833N1D5</accession>
<dbReference type="InterPro" id="IPR045397">
    <property type="entry name" value="TumE-like"/>
</dbReference>
<sequence length="98" mass="11521">MRAALVIRRRVIFGDRDFAELVVWRLPEPVPPTTHGFKYRLVYIVDGVRVVGFDNERGKGDHWHHDGREMPYRFSGVDQLLDDFIEAVEAWRRGRGKD</sequence>
<proteinExistence type="predicted"/>
<evidence type="ECO:0000313" key="2">
    <source>
        <dbReference type="Proteomes" id="UP000469949"/>
    </source>
</evidence>
<protein>
    <submittedName>
        <fullName evidence="1">Uncharacterized protein</fullName>
    </submittedName>
</protein>
<reference evidence="1 2" key="1">
    <citation type="submission" date="2019-10" db="EMBL/GenBank/DDBJ databases">
        <title>Draft Genome Sequence of the Caffeine Degrading Methylotroph Methylorubrum populi PINKEL.</title>
        <authorList>
            <person name="Dawson S.C."/>
            <person name="Zhang X."/>
            <person name="Wright M.E."/>
            <person name="Sharma G."/>
            <person name="Langner J.T."/>
            <person name="Ditty J.L."/>
            <person name="Subuyuj G.A."/>
        </authorList>
    </citation>
    <scope>NUCLEOTIDE SEQUENCE [LARGE SCALE GENOMIC DNA]</scope>
    <source>
        <strain evidence="1 2">Pinkel</strain>
    </source>
</reference>
<organism evidence="1 2">
    <name type="scientific">Methylorubrum populi</name>
    <dbReference type="NCBI Taxonomy" id="223967"/>
    <lineage>
        <taxon>Bacteria</taxon>
        <taxon>Pseudomonadati</taxon>
        <taxon>Pseudomonadota</taxon>
        <taxon>Alphaproteobacteria</taxon>
        <taxon>Hyphomicrobiales</taxon>
        <taxon>Methylobacteriaceae</taxon>
        <taxon>Methylorubrum</taxon>
    </lineage>
</organism>
<name>A0A833N1D5_9HYPH</name>
<dbReference type="AlphaFoldDB" id="A0A833N1D5"/>
<dbReference type="RefSeq" id="WP_152276526.1">
    <property type="nucleotide sequence ID" value="NZ_WEKV01000008.1"/>
</dbReference>
<dbReference type="Pfam" id="PF20126">
    <property type="entry name" value="TumE"/>
    <property type="match status" value="1"/>
</dbReference>
<comment type="caution">
    <text evidence="1">The sequence shown here is derived from an EMBL/GenBank/DDBJ whole genome shotgun (WGS) entry which is preliminary data.</text>
</comment>
<dbReference type="Proteomes" id="UP000469949">
    <property type="component" value="Unassembled WGS sequence"/>
</dbReference>